<evidence type="ECO:0000313" key="2">
    <source>
        <dbReference type="EMBL" id="GAJ40951.1"/>
    </source>
</evidence>
<comment type="caution">
    <text evidence="2">The sequence shown here is derived from an EMBL/GenBank/DDBJ whole genome shotgun (WGS) entry which is preliminary data.</text>
</comment>
<sequence length="229" mass="25230">MLLFHPMDFLIIIAFGIALWAQLKVSSNFNTWSQVPASSGLSGAEVARMILDRNGLYDVPVEVIPGRLTDHYDPISRVVRLSEPVYYGRSIAAISVAAHEVGHAVQHQQAYGALVLRHRMFPIVNFTSGVAPFLLLIGFLLHQLSLIGLGIIFFSFAVAFQVITLPVEFNASSRAKKFMLAEGLIYPDEKRGVNKVLGAAALTYVAATLISVLELLKYVLIFTQNNNEE</sequence>
<organism evidence="2 3">
    <name type="scientific">Parageobacillus caldoxylosilyticus NBRC 107762</name>
    <dbReference type="NCBI Taxonomy" id="1220594"/>
    <lineage>
        <taxon>Bacteria</taxon>
        <taxon>Bacillati</taxon>
        <taxon>Bacillota</taxon>
        <taxon>Bacilli</taxon>
        <taxon>Bacillales</taxon>
        <taxon>Anoxybacillaceae</taxon>
        <taxon>Saccharococcus</taxon>
    </lineage>
</organism>
<gene>
    <name evidence="2" type="ORF">GCA01S_054_00350</name>
</gene>
<keyword evidence="3" id="KW-1185">Reference proteome</keyword>
<dbReference type="PANTHER" id="PTHR36434">
    <property type="entry name" value="MEMBRANE PROTEASE YUGP-RELATED"/>
    <property type="match status" value="1"/>
</dbReference>
<feature type="transmembrane region" description="Helical" evidence="1">
    <location>
        <begin position="6"/>
        <end position="23"/>
    </location>
</feature>
<reference evidence="2 3" key="1">
    <citation type="submission" date="2014-04" db="EMBL/GenBank/DDBJ databases">
        <title>Whole genome shotgun sequence of Geobacillus caldoxylosilyticus NBRC 107762.</title>
        <authorList>
            <person name="Hosoyama A."/>
            <person name="Hosoyama Y."/>
            <person name="Katano-Makiyama Y."/>
            <person name="Tsuchikane K."/>
            <person name="Ohji S."/>
            <person name="Ichikawa N."/>
            <person name="Yamazoe A."/>
            <person name="Fujita N."/>
        </authorList>
    </citation>
    <scope>NUCLEOTIDE SEQUENCE [LARGE SCALE GENOMIC DNA]</scope>
    <source>
        <strain evidence="2 3">NBRC 107762</strain>
    </source>
</reference>
<dbReference type="Proteomes" id="UP000023561">
    <property type="component" value="Unassembled WGS sequence"/>
</dbReference>
<evidence type="ECO:0008006" key="4">
    <source>
        <dbReference type="Google" id="ProtNLM"/>
    </source>
</evidence>
<dbReference type="InterPro" id="IPR007395">
    <property type="entry name" value="Zn_peptidase_2"/>
</dbReference>
<dbReference type="AlphaFoldDB" id="A0A023DJ08"/>
<protein>
    <recommendedName>
        <fullName evidence="4">Peptidase</fullName>
    </recommendedName>
</protein>
<proteinExistence type="predicted"/>
<keyword evidence="1" id="KW-1133">Transmembrane helix</keyword>
<accession>A0A023DJ08</accession>
<dbReference type="EMBL" id="BAWO01000054">
    <property type="protein sequence ID" value="GAJ40951.1"/>
    <property type="molecule type" value="Genomic_DNA"/>
</dbReference>
<dbReference type="PANTHER" id="PTHR36434:SF1">
    <property type="entry name" value="MEMBRANE PROTEASE YUGP-RELATED"/>
    <property type="match status" value="1"/>
</dbReference>
<evidence type="ECO:0000313" key="3">
    <source>
        <dbReference type="Proteomes" id="UP000023561"/>
    </source>
</evidence>
<evidence type="ECO:0000256" key="1">
    <source>
        <dbReference type="SAM" id="Phobius"/>
    </source>
</evidence>
<dbReference type="Pfam" id="PF04298">
    <property type="entry name" value="Zn_peptidase_2"/>
    <property type="match status" value="1"/>
</dbReference>
<feature type="transmembrane region" description="Helical" evidence="1">
    <location>
        <begin position="196"/>
        <end position="220"/>
    </location>
</feature>
<keyword evidence="1" id="KW-0812">Transmembrane</keyword>
<feature type="transmembrane region" description="Helical" evidence="1">
    <location>
        <begin position="147"/>
        <end position="169"/>
    </location>
</feature>
<name>A0A023DJ08_9BACL</name>
<keyword evidence="1" id="KW-0472">Membrane</keyword>
<feature type="transmembrane region" description="Helical" evidence="1">
    <location>
        <begin position="123"/>
        <end position="141"/>
    </location>
</feature>